<evidence type="ECO:0000313" key="7">
    <source>
        <dbReference type="EMBL" id="GLT15566.1"/>
    </source>
</evidence>
<keyword evidence="8" id="KW-1185">Reference proteome</keyword>
<feature type="transmembrane region" description="Helical" evidence="6">
    <location>
        <begin position="166"/>
        <end position="191"/>
    </location>
</feature>
<gene>
    <name evidence="7" type="ORF">GCM10007931_25410</name>
</gene>
<accession>A0ABQ6ES40</accession>
<protein>
    <submittedName>
        <fullName evidence="7">Membrane protein</fullName>
    </submittedName>
</protein>
<name>A0ABQ6ES40_9VIBR</name>
<evidence type="ECO:0000256" key="4">
    <source>
        <dbReference type="ARBA" id="ARBA00022989"/>
    </source>
</evidence>
<evidence type="ECO:0000256" key="6">
    <source>
        <dbReference type="SAM" id="Phobius"/>
    </source>
</evidence>
<keyword evidence="2" id="KW-1003">Cell membrane</keyword>
<dbReference type="InterPro" id="IPR051461">
    <property type="entry name" value="UPF0750_membrane"/>
</dbReference>
<keyword evidence="4 6" id="KW-1133">Transmembrane helix</keyword>
<reference evidence="8" key="1">
    <citation type="journal article" date="2019" name="Int. J. Syst. Evol. Microbiol.">
        <title>The Global Catalogue of Microorganisms (GCM) 10K type strain sequencing project: providing services to taxonomists for standard genome sequencing and annotation.</title>
        <authorList>
            <consortium name="The Broad Institute Genomics Platform"/>
            <consortium name="The Broad Institute Genome Sequencing Center for Infectious Disease"/>
            <person name="Wu L."/>
            <person name="Ma J."/>
        </authorList>
    </citation>
    <scope>NUCLEOTIDE SEQUENCE [LARGE SCALE GENOMIC DNA]</scope>
    <source>
        <strain evidence="8">NBRC 111146</strain>
    </source>
</reference>
<keyword evidence="3 6" id="KW-0812">Transmembrane</keyword>
<feature type="transmembrane region" description="Helical" evidence="6">
    <location>
        <begin position="113"/>
        <end position="131"/>
    </location>
</feature>
<evidence type="ECO:0000313" key="8">
    <source>
        <dbReference type="Proteomes" id="UP001157156"/>
    </source>
</evidence>
<sequence length="208" mass="22559">MDKNIISVMEKHTKREDGIALLVGSFLVALGVFFLSSAQLITGGTAGLALLLSQLSSLSFGTLYFFINLPFYALAWLRFGKAFAINSLLCGALVAIFADQLYNVIVLSRINEIFSAIAGGLLIGIGMLILFRHRSSLGGFNVMCLLIQDKTGVSVGKTQMLLDCSIVIASLFFVSSWTIALSVLGAIILNITLAMNHKPNRYAVRYQQ</sequence>
<evidence type="ECO:0000256" key="3">
    <source>
        <dbReference type="ARBA" id="ARBA00022692"/>
    </source>
</evidence>
<comment type="subcellular location">
    <subcellularLocation>
        <location evidence="1">Cell membrane</location>
        <topology evidence="1">Multi-pass membrane protein</topology>
    </subcellularLocation>
</comment>
<dbReference type="EMBL" id="BSPV01000009">
    <property type="protein sequence ID" value="GLT15566.1"/>
    <property type="molecule type" value="Genomic_DNA"/>
</dbReference>
<dbReference type="PANTHER" id="PTHR33545">
    <property type="entry name" value="UPF0750 MEMBRANE PROTEIN YITT-RELATED"/>
    <property type="match status" value="1"/>
</dbReference>
<evidence type="ECO:0000256" key="1">
    <source>
        <dbReference type="ARBA" id="ARBA00004651"/>
    </source>
</evidence>
<comment type="caution">
    <text evidence="7">The sequence shown here is derived from an EMBL/GenBank/DDBJ whole genome shotgun (WGS) entry which is preliminary data.</text>
</comment>
<evidence type="ECO:0000256" key="2">
    <source>
        <dbReference type="ARBA" id="ARBA00022475"/>
    </source>
</evidence>
<evidence type="ECO:0000256" key="5">
    <source>
        <dbReference type="ARBA" id="ARBA00023136"/>
    </source>
</evidence>
<dbReference type="Proteomes" id="UP001157156">
    <property type="component" value="Unassembled WGS sequence"/>
</dbReference>
<organism evidence="7 8">
    <name type="scientific">Vibrio algivorus</name>
    <dbReference type="NCBI Taxonomy" id="1667024"/>
    <lineage>
        <taxon>Bacteria</taxon>
        <taxon>Pseudomonadati</taxon>
        <taxon>Pseudomonadota</taxon>
        <taxon>Gammaproteobacteria</taxon>
        <taxon>Vibrionales</taxon>
        <taxon>Vibrionaceae</taxon>
        <taxon>Vibrio</taxon>
    </lineage>
</organism>
<feature type="transmembrane region" description="Helical" evidence="6">
    <location>
        <begin position="79"/>
        <end position="98"/>
    </location>
</feature>
<dbReference type="Pfam" id="PF02588">
    <property type="entry name" value="YitT_membrane"/>
    <property type="match status" value="1"/>
</dbReference>
<dbReference type="PANTHER" id="PTHR33545:SF5">
    <property type="entry name" value="UPF0750 MEMBRANE PROTEIN YITT"/>
    <property type="match status" value="1"/>
</dbReference>
<feature type="transmembrane region" description="Helical" evidence="6">
    <location>
        <begin position="20"/>
        <end position="41"/>
    </location>
</feature>
<feature type="transmembrane region" description="Helical" evidence="6">
    <location>
        <begin position="47"/>
        <end position="67"/>
    </location>
</feature>
<dbReference type="InterPro" id="IPR003740">
    <property type="entry name" value="YitT"/>
</dbReference>
<proteinExistence type="predicted"/>
<keyword evidence="5 6" id="KW-0472">Membrane</keyword>